<dbReference type="PATRIC" id="fig|1423724.4.peg.533"/>
<accession>A0A0R1U0B3</accession>
<reference evidence="1 2" key="1">
    <citation type="journal article" date="2015" name="Genome Announc.">
        <title>Expanding the biotechnology potential of lactobacilli through comparative genomics of 213 strains and associated genera.</title>
        <authorList>
            <person name="Sun Z."/>
            <person name="Harris H.M."/>
            <person name="McCann A."/>
            <person name="Guo C."/>
            <person name="Argimon S."/>
            <person name="Zhang W."/>
            <person name="Yang X."/>
            <person name="Jeffery I.B."/>
            <person name="Cooney J.C."/>
            <person name="Kagawa T.F."/>
            <person name="Liu W."/>
            <person name="Song Y."/>
            <person name="Salvetti E."/>
            <person name="Wrobel A."/>
            <person name="Rasinkangas P."/>
            <person name="Parkhill J."/>
            <person name="Rea M.C."/>
            <person name="O'Sullivan O."/>
            <person name="Ritari J."/>
            <person name="Douillard F.P."/>
            <person name="Paul Ross R."/>
            <person name="Yang R."/>
            <person name="Briner A.E."/>
            <person name="Felis G.E."/>
            <person name="de Vos W.M."/>
            <person name="Barrangou R."/>
            <person name="Klaenhammer T.R."/>
            <person name="Caufield P.W."/>
            <person name="Cui Y."/>
            <person name="Zhang H."/>
            <person name="O'Toole P.W."/>
        </authorList>
    </citation>
    <scope>NUCLEOTIDE SEQUENCE [LARGE SCALE GENOMIC DNA]</scope>
    <source>
        <strain evidence="1 2">DSM 16634</strain>
    </source>
</reference>
<comment type="caution">
    <text evidence="1">The sequence shown here is derived from an EMBL/GenBank/DDBJ whole genome shotgun (WGS) entry which is preliminary data.</text>
</comment>
<keyword evidence="2" id="KW-1185">Reference proteome</keyword>
<evidence type="ECO:0008006" key="3">
    <source>
        <dbReference type="Google" id="ProtNLM"/>
    </source>
</evidence>
<organism evidence="1 2">
    <name type="scientific">Ligilactobacillus apodemi DSM 16634 = JCM 16172</name>
    <dbReference type="NCBI Taxonomy" id="1423724"/>
    <lineage>
        <taxon>Bacteria</taxon>
        <taxon>Bacillati</taxon>
        <taxon>Bacillota</taxon>
        <taxon>Bacilli</taxon>
        <taxon>Lactobacillales</taxon>
        <taxon>Lactobacillaceae</taxon>
        <taxon>Ligilactobacillus</taxon>
    </lineage>
</organism>
<dbReference type="Gene3D" id="2.40.30.200">
    <property type="match status" value="1"/>
</dbReference>
<gene>
    <name evidence="1" type="ORF">FC32_GL000508</name>
</gene>
<protein>
    <recommendedName>
        <fullName evidence="3">Phage tail protein</fullName>
    </recommendedName>
</protein>
<evidence type="ECO:0000313" key="2">
    <source>
        <dbReference type="Proteomes" id="UP000051324"/>
    </source>
</evidence>
<evidence type="ECO:0000313" key="1">
    <source>
        <dbReference type="EMBL" id="KRL84611.1"/>
    </source>
</evidence>
<dbReference type="Proteomes" id="UP000051324">
    <property type="component" value="Unassembled WGS sequence"/>
</dbReference>
<proteinExistence type="predicted"/>
<name>A0A0R1U0B3_9LACO</name>
<sequence length="256" mass="30046">MELMGYEFMDTQPAYSKIDEQLRTEGIVFGDFDSRTEGWWLLERDAPSPNEKAIVETLPYMQGSYDFSVFDDERYFENRTLTYKFKVVASPYADRKMLEHEIKRKLIPSKIQRLIDTHDANYFWKGKVQSVTLADDNKYQTLVATITFNCYPFAFAKNYEGSDIWDDVEFEHWVFQEVKFDVFETQKIVLTNIGSRSAICNVEVTGNVWIKGDNTELQVNQSNYQGVEIVLARGKNYFELAGKGTIYFKFRREEMI</sequence>
<dbReference type="AlphaFoldDB" id="A0A0R1U0B3"/>
<dbReference type="STRING" id="1423724.FC32_GL000508"/>
<dbReference type="eggNOG" id="COG4722">
    <property type="taxonomic scope" value="Bacteria"/>
</dbReference>
<dbReference type="EMBL" id="AZFT01000049">
    <property type="protein sequence ID" value="KRL84611.1"/>
    <property type="molecule type" value="Genomic_DNA"/>
</dbReference>